<evidence type="ECO:0000313" key="7">
    <source>
        <dbReference type="Proteomes" id="UP000028868"/>
    </source>
</evidence>
<dbReference type="GO" id="GO:0016787">
    <property type="term" value="F:hydrolase activity"/>
    <property type="evidence" value="ECO:0007669"/>
    <property type="project" value="UniProtKB-UniRule"/>
</dbReference>
<reference evidence="7" key="1">
    <citation type="submission" date="2014-03" db="EMBL/GenBank/DDBJ databases">
        <authorList>
            <person name="Urmite Genomes U."/>
        </authorList>
    </citation>
    <scope>NUCLEOTIDE SEQUENCE [LARGE SCALE GENOMIC DNA]</scope>
    <source>
        <strain evidence="7">HD-03</strain>
    </source>
</reference>
<evidence type="ECO:0000259" key="5">
    <source>
        <dbReference type="PROSITE" id="PS51635"/>
    </source>
</evidence>
<dbReference type="Pfam" id="PF01734">
    <property type="entry name" value="Patatin"/>
    <property type="match status" value="1"/>
</dbReference>
<dbReference type="SUPFAM" id="SSF52151">
    <property type="entry name" value="FabD/lysophospholipase-like"/>
    <property type="match status" value="1"/>
</dbReference>
<feature type="active site" description="Proton acceptor" evidence="4">
    <location>
        <position position="160"/>
    </location>
</feature>
<feature type="domain" description="PNPLA" evidence="5">
    <location>
        <begin position="6"/>
        <end position="173"/>
    </location>
</feature>
<keyword evidence="2 4" id="KW-0442">Lipid degradation</keyword>
<dbReference type="GO" id="GO:0016042">
    <property type="term" value="P:lipid catabolic process"/>
    <property type="evidence" value="ECO:0007669"/>
    <property type="project" value="UniProtKB-UniRule"/>
</dbReference>
<gene>
    <name evidence="6" type="primary">rssA_2</name>
    <name evidence="6" type="ORF">BN983_00609</name>
</gene>
<dbReference type="PANTHER" id="PTHR14226">
    <property type="entry name" value="NEUROPATHY TARGET ESTERASE/SWISS CHEESE D.MELANOGASTER"/>
    <property type="match status" value="1"/>
</dbReference>
<keyword evidence="1 4" id="KW-0378">Hydrolase</keyword>
<evidence type="ECO:0000256" key="3">
    <source>
        <dbReference type="ARBA" id="ARBA00023098"/>
    </source>
</evidence>
<dbReference type="InterPro" id="IPR037483">
    <property type="entry name" value="YjjU-like"/>
</dbReference>
<sequence>MEDIGLVLEGGGMRGAYTAGVLDFFLDQDIHIPYVVGASAGACNGSSYVAKQRGRNYKVIVEYGSHPEYISYKRMLTKRQLFGMDFIFDKLPNQLVPFDYETFRTQETRFVVSTTDMKTGKPLYYDRFPDRDSLLKIIRASSSLPMVAPSIHYDGHVLMDGGITDPIPIGISKEHGNKKQVVVFTRNDGYIKGRMKGGWYLNRKYKQFPLFAKALLERHIRYNQQLQQVKKAEEAGEAFVIRPLRPLKVSRIERNRDRLHHLYIQGYEEAAAHADRLERFLQVNEQAVPSARHQVGAKI</sequence>
<dbReference type="RefSeq" id="WP_051744176.1">
    <property type="nucleotide sequence ID" value="NZ_CCDH010000002.1"/>
</dbReference>
<protein>
    <submittedName>
        <fullName evidence="6">NTE family protein RssA</fullName>
    </submittedName>
</protein>
<dbReference type="InterPro" id="IPR045943">
    <property type="entry name" value="DUF6363"/>
</dbReference>
<keyword evidence="7" id="KW-1185">Reference proteome</keyword>
<evidence type="ECO:0000256" key="4">
    <source>
        <dbReference type="PROSITE-ProRule" id="PRU01161"/>
    </source>
</evidence>
<feature type="short sequence motif" description="GXGXXG" evidence="4">
    <location>
        <begin position="10"/>
        <end position="15"/>
    </location>
</feature>
<comment type="caution">
    <text evidence="6">The sequence shown here is derived from an EMBL/GenBank/DDBJ whole genome shotgun (WGS) entry which is preliminary data.</text>
</comment>
<dbReference type="InterPro" id="IPR002641">
    <property type="entry name" value="PNPLA_dom"/>
</dbReference>
<dbReference type="PANTHER" id="PTHR14226:SF25">
    <property type="entry name" value="PHOSPHOESTERASE"/>
    <property type="match status" value="1"/>
</dbReference>
<dbReference type="Pfam" id="PF19890">
    <property type="entry name" value="DUF6363"/>
    <property type="match status" value="1"/>
</dbReference>
<dbReference type="Gene3D" id="3.40.1090.10">
    <property type="entry name" value="Cytosolic phospholipase A2 catalytic domain"/>
    <property type="match status" value="2"/>
</dbReference>
<dbReference type="CDD" id="cd07208">
    <property type="entry name" value="Pat_hypo_Ecoli_yjju_like"/>
    <property type="match status" value="1"/>
</dbReference>
<organism evidence="6 7">
    <name type="scientific">Halobacillus karajensis</name>
    <dbReference type="NCBI Taxonomy" id="195088"/>
    <lineage>
        <taxon>Bacteria</taxon>
        <taxon>Bacillati</taxon>
        <taxon>Bacillota</taxon>
        <taxon>Bacilli</taxon>
        <taxon>Bacillales</taxon>
        <taxon>Bacillaceae</taxon>
        <taxon>Halobacillus</taxon>
    </lineage>
</organism>
<reference evidence="6 7" key="2">
    <citation type="submission" date="2014-05" db="EMBL/GenBank/DDBJ databases">
        <title>Draft genome sequence of Halobacillus karajensis HK-03.</title>
        <authorList>
            <person name="Khelaifia S."/>
            <person name="Croce O."/>
            <person name="Lagier J.C."/>
            <person name="Raoult D."/>
        </authorList>
    </citation>
    <scope>NUCLEOTIDE SEQUENCE [LARGE SCALE GENOMIC DNA]</scope>
    <source>
        <strain evidence="6 7">HD-03</strain>
    </source>
</reference>
<feature type="active site" description="Nucleophile" evidence="4">
    <location>
        <position position="39"/>
    </location>
</feature>
<feature type="short sequence motif" description="DGA/G" evidence="4">
    <location>
        <begin position="160"/>
        <end position="162"/>
    </location>
</feature>
<dbReference type="Proteomes" id="UP000028868">
    <property type="component" value="Unassembled WGS sequence"/>
</dbReference>
<evidence type="ECO:0000256" key="2">
    <source>
        <dbReference type="ARBA" id="ARBA00022963"/>
    </source>
</evidence>
<proteinExistence type="predicted"/>
<feature type="short sequence motif" description="GXSXG" evidence="4">
    <location>
        <begin position="37"/>
        <end position="41"/>
    </location>
</feature>
<name>A0A024P3C4_9BACI</name>
<dbReference type="InterPro" id="IPR050301">
    <property type="entry name" value="NTE"/>
</dbReference>
<dbReference type="InterPro" id="IPR016035">
    <property type="entry name" value="Acyl_Trfase/lysoPLipase"/>
</dbReference>
<dbReference type="PROSITE" id="PS51635">
    <property type="entry name" value="PNPLA"/>
    <property type="match status" value="1"/>
</dbReference>
<dbReference type="AlphaFoldDB" id="A0A024P3C4"/>
<keyword evidence="3 4" id="KW-0443">Lipid metabolism</keyword>
<evidence type="ECO:0000313" key="6">
    <source>
        <dbReference type="EMBL" id="CDQ22401.1"/>
    </source>
</evidence>
<accession>A0A024P3C4</accession>
<evidence type="ECO:0000256" key="1">
    <source>
        <dbReference type="ARBA" id="ARBA00022801"/>
    </source>
</evidence>
<dbReference type="EMBL" id="CCDI010000001">
    <property type="protein sequence ID" value="CDQ22401.1"/>
    <property type="molecule type" value="Genomic_DNA"/>
</dbReference>